<evidence type="ECO:0000256" key="5">
    <source>
        <dbReference type="SAM" id="Coils"/>
    </source>
</evidence>
<evidence type="ECO:0000313" key="8">
    <source>
        <dbReference type="EMBL" id="GAA5494329.1"/>
    </source>
</evidence>
<keyword evidence="6" id="KW-0732">Signal</keyword>
<keyword evidence="3" id="KW-1015">Disulfide bond</keyword>
<dbReference type="Gene3D" id="3.40.30.10">
    <property type="entry name" value="Glutaredoxin"/>
    <property type="match status" value="1"/>
</dbReference>
<dbReference type="InterPro" id="IPR050553">
    <property type="entry name" value="Thioredoxin_ResA/DsbE_sf"/>
</dbReference>
<name>A0ABP9UYA4_9BACT</name>
<evidence type="ECO:0000256" key="4">
    <source>
        <dbReference type="ARBA" id="ARBA00023284"/>
    </source>
</evidence>
<comment type="subcellular location">
    <subcellularLocation>
        <location evidence="1">Cell envelope</location>
    </subcellularLocation>
</comment>
<sequence length="384" mass="42314">MKLKKNATIACLAMGMASLNTLAYAQAEAPAEAPAEEAAEAKQSLKVGDKAPAFEGVEWLKGGPIEKLDEKGKVYLIECWATWCGPCIQVIPHVNDLHKKYGSKGLVVIGVDVFEESSDAAKAFVEKQGDKMSYPVAYWGGEDAAFSKNWLNAAGVEGIPHSFIVKDGVIQLMTHPAGIDEKLIESLLDGSFDAAKYAAEQEAEQKAEEEFRAKLMPLMQAGEWDKVIEFAKTLKEDDTRKPQIIIAALTNKKDWKALLEFRKETAAEKYKDFTTEYVDTAAMLQLEAGEGSEEYAKTALETFKATPEDADQLKRTEDGVLRSRLRFLAGDKEAAVKELEELKGALDKIEDENAKAQFGKLIDKALAKIKDDSSFPPVYSLFNE</sequence>
<organism evidence="8 9">
    <name type="scientific">Rubritalea halochordaticola</name>
    <dbReference type="NCBI Taxonomy" id="714537"/>
    <lineage>
        <taxon>Bacteria</taxon>
        <taxon>Pseudomonadati</taxon>
        <taxon>Verrucomicrobiota</taxon>
        <taxon>Verrucomicrobiia</taxon>
        <taxon>Verrucomicrobiales</taxon>
        <taxon>Rubritaleaceae</taxon>
        <taxon>Rubritalea</taxon>
    </lineage>
</organism>
<dbReference type="SUPFAM" id="SSF52833">
    <property type="entry name" value="Thioredoxin-like"/>
    <property type="match status" value="1"/>
</dbReference>
<proteinExistence type="predicted"/>
<keyword evidence="2" id="KW-0201">Cytochrome c-type biogenesis</keyword>
<evidence type="ECO:0000256" key="3">
    <source>
        <dbReference type="ARBA" id="ARBA00023157"/>
    </source>
</evidence>
<protein>
    <submittedName>
        <fullName evidence="8">Thiol-disulfide oxidoreductase ResA</fullName>
    </submittedName>
</protein>
<gene>
    <name evidence="8" type="primary">resA_1</name>
    <name evidence="8" type="ORF">Rhal01_00489</name>
</gene>
<dbReference type="Pfam" id="PF00578">
    <property type="entry name" value="AhpC-TSA"/>
    <property type="match status" value="1"/>
</dbReference>
<evidence type="ECO:0000259" key="7">
    <source>
        <dbReference type="PROSITE" id="PS51352"/>
    </source>
</evidence>
<dbReference type="PROSITE" id="PS51352">
    <property type="entry name" value="THIOREDOXIN_2"/>
    <property type="match status" value="1"/>
</dbReference>
<dbReference type="InterPro" id="IPR000866">
    <property type="entry name" value="AhpC/TSA"/>
</dbReference>
<dbReference type="RefSeq" id="WP_346187312.1">
    <property type="nucleotide sequence ID" value="NZ_BAABRL010000001.1"/>
</dbReference>
<dbReference type="InterPro" id="IPR013766">
    <property type="entry name" value="Thioredoxin_domain"/>
</dbReference>
<dbReference type="PANTHER" id="PTHR42852">
    <property type="entry name" value="THIOL:DISULFIDE INTERCHANGE PROTEIN DSBE"/>
    <property type="match status" value="1"/>
</dbReference>
<dbReference type="Proteomes" id="UP001424741">
    <property type="component" value="Unassembled WGS sequence"/>
</dbReference>
<feature type="domain" description="Thioredoxin" evidence="7">
    <location>
        <begin position="45"/>
        <end position="193"/>
    </location>
</feature>
<feature type="coiled-coil region" evidence="5">
    <location>
        <begin position="332"/>
        <end position="359"/>
    </location>
</feature>
<dbReference type="PANTHER" id="PTHR42852:SF6">
    <property type="entry name" value="THIOL:DISULFIDE INTERCHANGE PROTEIN DSBE"/>
    <property type="match status" value="1"/>
</dbReference>
<evidence type="ECO:0000313" key="9">
    <source>
        <dbReference type="Proteomes" id="UP001424741"/>
    </source>
</evidence>
<dbReference type="InterPro" id="IPR036249">
    <property type="entry name" value="Thioredoxin-like_sf"/>
</dbReference>
<evidence type="ECO:0000256" key="1">
    <source>
        <dbReference type="ARBA" id="ARBA00004196"/>
    </source>
</evidence>
<evidence type="ECO:0000256" key="2">
    <source>
        <dbReference type="ARBA" id="ARBA00022748"/>
    </source>
</evidence>
<keyword evidence="4" id="KW-0676">Redox-active center</keyword>
<feature type="chain" id="PRO_5046966387" evidence="6">
    <location>
        <begin position="26"/>
        <end position="384"/>
    </location>
</feature>
<keyword evidence="9" id="KW-1185">Reference proteome</keyword>
<feature type="signal peptide" evidence="6">
    <location>
        <begin position="1"/>
        <end position="25"/>
    </location>
</feature>
<keyword evidence="5" id="KW-0175">Coiled coil</keyword>
<comment type="caution">
    <text evidence="8">The sequence shown here is derived from an EMBL/GenBank/DDBJ whole genome shotgun (WGS) entry which is preliminary data.</text>
</comment>
<dbReference type="EMBL" id="BAABRL010000001">
    <property type="protein sequence ID" value="GAA5494329.1"/>
    <property type="molecule type" value="Genomic_DNA"/>
</dbReference>
<reference evidence="8 9" key="1">
    <citation type="submission" date="2024-02" db="EMBL/GenBank/DDBJ databases">
        <title>Rubritalea halochordaticola NBRC 107102.</title>
        <authorList>
            <person name="Ichikawa N."/>
            <person name="Katano-Makiyama Y."/>
            <person name="Hidaka K."/>
        </authorList>
    </citation>
    <scope>NUCLEOTIDE SEQUENCE [LARGE SCALE GENOMIC DNA]</scope>
    <source>
        <strain evidence="8 9">NBRC 107102</strain>
    </source>
</reference>
<dbReference type="CDD" id="cd02966">
    <property type="entry name" value="TlpA_like_family"/>
    <property type="match status" value="1"/>
</dbReference>
<evidence type="ECO:0000256" key="6">
    <source>
        <dbReference type="SAM" id="SignalP"/>
    </source>
</evidence>
<accession>A0ABP9UYA4</accession>